<dbReference type="SUPFAM" id="SSF56281">
    <property type="entry name" value="Metallo-hydrolase/oxidoreductase"/>
    <property type="match status" value="1"/>
</dbReference>
<evidence type="ECO:0000256" key="6">
    <source>
        <dbReference type="SAM" id="Phobius"/>
    </source>
</evidence>
<keyword evidence="9" id="KW-1185">Reference proteome</keyword>
<dbReference type="Gene3D" id="3.60.15.10">
    <property type="entry name" value="Ribonuclease Z/Hydroxyacylglutathione hydrolase-like"/>
    <property type="match status" value="1"/>
</dbReference>
<keyword evidence="4 6" id="KW-1133">Transmembrane helix</keyword>
<keyword evidence="3 6" id="KW-0812">Transmembrane</keyword>
<evidence type="ECO:0000256" key="5">
    <source>
        <dbReference type="ARBA" id="ARBA00023136"/>
    </source>
</evidence>
<dbReference type="NCBIfam" id="TIGR00361">
    <property type="entry name" value="ComEC_Rec2"/>
    <property type="match status" value="1"/>
</dbReference>
<dbReference type="InterPro" id="IPR035681">
    <property type="entry name" value="ComA-like_MBL"/>
</dbReference>
<dbReference type="PANTHER" id="PTHR30619">
    <property type="entry name" value="DNA INTERNALIZATION/COMPETENCE PROTEIN COMEC/REC2"/>
    <property type="match status" value="1"/>
</dbReference>
<reference evidence="8 9" key="1">
    <citation type="submission" date="2013-03" db="EMBL/GenBank/DDBJ databases">
        <title>Salinisphaera dokdonensis CL-ES53 Genome Sequencing.</title>
        <authorList>
            <person name="Li C."/>
            <person name="Lai Q."/>
            <person name="Shao Z."/>
        </authorList>
    </citation>
    <scope>NUCLEOTIDE SEQUENCE [LARGE SCALE GENOMIC DNA]</scope>
    <source>
        <strain evidence="8 9">CL-ES53</strain>
    </source>
</reference>
<dbReference type="NCBIfam" id="TIGR00360">
    <property type="entry name" value="ComEC_N-term"/>
    <property type="match status" value="1"/>
</dbReference>
<dbReference type="InterPro" id="IPR025405">
    <property type="entry name" value="DUF4131"/>
</dbReference>
<evidence type="ECO:0000256" key="4">
    <source>
        <dbReference type="ARBA" id="ARBA00022989"/>
    </source>
</evidence>
<keyword evidence="2" id="KW-1003">Cell membrane</keyword>
<accession>A0ABV2B2G0</accession>
<feature type="transmembrane region" description="Helical" evidence="6">
    <location>
        <begin position="216"/>
        <end position="236"/>
    </location>
</feature>
<dbReference type="Proteomes" id="UP001460888">
    <property type="component" value="Unassembled WGS sequence"/>
</dbReference>
<dbReference type="PANTHER" id="PTHR30619:SF1">
    <property type="entry name" value="RECOMBINATION PROTEIN 2"/>
    <property type="match status" value="1"/>
</dbReference>
<gene>
    <name evidence="8" type="ORF">SADO_12543</name>
</gene>
<evidence type="ECO:0000256" key="1">
    <source>
        <dbReference type="ARBA" id="ARBA00004651"/>
    </source>
</evidence>
<feature type="transmembrane region" description="Helical" evidence="6">
    <location>
        <begin position="398"/>
        <end position="418"/>
    </location>
</feature>
<evidence type="ECO:0000259" key="7">
    <source>
        <dbReference type="SMART" id="SM00849"/>
    </source>
</evidence>
<dbReference type="EMBL" id="APND01000004">
    <property type="protein sequence ID" value="MES1930082.1"/>
    <property type="molecule type" value="Genomic_DNA"/>
</dbReference>
<dbReference type="InterPro" id="IPR004797">
    <property type="entry name" value="Competence_ComEC/Rec2"/>
</dbReference>
<dbReference type="Pfam" id="PF00753">
    <property type="entry name" value="Lactamase_B"/>
    <property type="match status" value="1"/>
</dbReference>
<sequence length="700" mass="74261">MLFAVVLCASALASIDMQARLDSRWPVARTGETLMLTGRVSGLVAEDAFRSRFVLERDTPPYRTRLSWYDAERRLLPGDCVTASAKLDTPHGSVNPGSFDYEAWLWREGIDATGYIRTMGQCDLPAIMSIDRWRALALERLEGMLAGAPMQGIIAALSLGARDGITDPQWDVLRATGTNHLVAISGLHIGLIAGWLFFVTRWLALRLSCGISATRFAAVVAFAGALAYALLAGLALPTQRAVIMVAAGLFATVTMRQLALTRVLAIAAIGVVLWSPVSVIAPGFWLSFGAVAWLLYLGRFATQSRVKGFIVLQLALVAGLAPVTAWFFGSASLVAPLVNALLIPVAAFAVPVILAITMLALAWPTAGGPLLALLSDALNLAWPALVAVAEWPGAAVDIAIPGMFALALAVLGVAVLCMPRGLPGRWLAPVFLLPALFGWRPVGDVIAPGGYRLTMLDVGQGLAVVVRTRTHTLVYDAGPAYRSGFDAGEAFVVPYLRYVQRPYVERLILSHGDLDHAGGANALAQALPVEERVGAGGTRACWAGEAWAWDGVRFSFVYPRPGDLSADSPSNARSCVLRINGAGGATLLTGDIEDRTEALLVARDMPSLAADVLIVPHHGSASSSSQAFLDAVTPDYALISAGWNNRWGFPAATVVQRLSAVGAQIRNTATAGAIEVRVSPGSPIEVESWRAISARAWRVP</sequence>
<organism evidence="8 9">
    <name type="scientific">Salinisphaera dokdonensis CL-ES53</name>
    <dbReference type="NCBI Taxonomy" id="1304272"/>
    <lineage>
        <taxon>Bacteria</taxon>
        <taxon>Pseudomonadati</taxon>
        <taxon>Pseudomonadota</taxon>
        <taxon>Gammaproteobacteria</taxon>
        <taxon>Salinisphaerales</taxon>
        <taxon>Salinisphaeraceae</taxon>
        <taxon>Salinisphaera</taxon>
    </lineage>
</organism>
<dbReference type="InterPro" id="IPR004477">
    <property type="entry name" value="ComEC_N"/>
</dbReference>
<protein>
    <submittedName>
        <fullName evidence="8">Competence protein ComEC</fullName>
    </submittedName>
</protein>
<dbReference type="Pfam" id="PF13567">
    <property type="entry name" value="DUF4131"/>
    <property type="match status" value="1"/>
</dbReference>
<keyword evidence="5 6" id="KW-0472">Membrane</keyword>
<dbReference type="CDD" id="cd07731">
    <property type="entry name" value="ComA-like_MBL-fold"/>
    <property type="match status" value="1"/>
</dbReference>
<dbReference type="Pfam" id="PF03772">
    <property type="entry name" value="Competence"/>
    <property type="match status" value="1"/>
</dbReference>
<evidence type="ECO:0000313" key="8">
    <source>
        <dbReference type="EMBL" id="MES1930082.1"/>
    </source>
</evidence>
<feature type="transmembrane region" description="Helical" evidence="6">
    <location>
        <begin position="341"/>
        <end position="363"/>
    </location>
</feature>
<feature type="transmembrane region" description="Helical" evidence="6">
    <location>
        <begin position="264"/>
        <end position="297"/>
    </location>
</feature>
<comment type="caution">
    <text evidence="8">The sequence shown here is derived from an EMBL/GenBank/DDBJ whole genome shotgun (WGS) entry which is preliminary data.</text>
</comment>
<dbReference type="SMART" id="SM00849">
    <property type="entry name" value="Lactamase_B"/>
    <property type="match status" value="1"/>
</dbReference>
<proteinExistence type="predicted"/>
<evidence type="ECO:0000256" key="3">
    <source>
        <dbReference type="ARBA" id="ARBA00022692"/>
    </source>
</evidence>
<feature type="domain" description="Metallo-beta-lactamase" evidence="7">
    <location>
        <begin position="460"/>
        <end position="643"/>
    </location>
</feature>
<dbReference type="InterPro" id="IPR036866">
    <property type="entry name" value="RibonucZ/Hydroxyglut_hydro"/>
</dbReference>
<feature type="transmembrane region" description="Helical" evidence="6">
    <location>
        <begin position="181"/>
        <end position="204"/>
    </location>
</feature>
<name>A0ABV2B2G0_9GAMM</name>
<dbReference type="InterPro" id="IPR052159">
    <property type="entry name" value="Competence_DNA_uptake"/>
</dbReference>
<comment type="subcellular location">
    <subcellularLocation>
        <location evidence="1">Cell membrane</location>
        <topology evidence="1">Multi-pass membrane protein</topology>
    </subcellularLocation>
</comment>
<evidence type="ECO:0000256" key="2">
    <source>
        <dbReference type="ARBA" id="ARBA00022475"/>
    </source>
</evidence>
<evidence type="ECO:0000313" key="9">
    <source>
        <dbReference type="Proteomes" id="UP001460888"/>
    </source>
</evidence>
<feature type="transmembrane region" description="Helical" evidence="6">
    <location>
        <begin position="370"/>
        <end position="392"/>
    </location>
</feature>
<feature type="transmembrane region" description="Helical" evidence="6">
    <location>
        <begin position="309"/>
        <end position="329"/>
    </location>
</feature>
<dbReference type="InterPro" id="IPR001279">
    <property type="entry name" value="Metallo-B-lactamas"/>
</dbReference>